<evidence type="ECO:0000313" key="2">
    <source>
        <dbReference type="EMBL" id="KAL1409162.1"/>
    </source>
</evidence>
<proteinExistence type="predicted"/>
<keyword evidence="3" id="KW-1185">Reference proteome</keyword>
<gene>
    <name evidence="2" type="ORF">Q8F55_005992</name>
</gene>
<sequence>MSLLVQGLDRPHASGLSPSARPSSTPSRLLTWLKPKARREVDRNRTEAKMSRQELANRRFHYVAYQRSDGATWFGAEVDPTGSSSVDGEWRWALVTAVRRERVLRADAEVKAIDWTEYSHLLEREASSYLKAYDFFLLTHRGGMEPDDAQRLAHLHAHDWVRQTEDLLRESKEHGRVGVLVAE</sequence>
<protein>
    <submittedName>
        <fullName evidence="2">Uncharacterized protein</fullName>
    </submittedName>
</protein>
<organism evidence="2 3">
    <name type="scientific">Vanrija albida</name>
    <dbReference type="NCBI Taxonomy" id="181172"/>
    <lineage>
        <taxon>Eukaryota</taxon>
        <taxon>Fungi</taxon>
        <taxon>Dikarya</taxon>
        <taxon>Basidiomycota</taxon>
        <taxon>Agaricomycotina</taxon>
        <taxon>Tremellomycetes</taxon>
        <taxon>Trichosporonales</taxon>
        <taxon>Trichosporonaceae</taxon>
        <taxon>Vanrija</taxon>
    </lineage>
</organism>
<evidence type="ECO:0000256" key="1">
    <source>
        <dbReference type="SAM" id="MobiDB-lite"/>
    </source>
</evidence>
<reference evidence="2 3" key="1">
    <citation type="submission" date="2023-08" db="EMBL/GenBank/DDBJ databases">
        <title>Annotated Genome Sequence of Vanrija albida AlHP1.</title>
        <authorList>
            <person name="Herzog R."/>
        </authorList>
    </citation>
    <scope>NUCLEOTIDE SEQUENCE [LARGE SCALE GENOMIC DNA]</scope>
    <source>
        <strain evidence="2 3">AlHP1</strain>
    </source>
</reference>
<accession>A0ABR3Q3Y8</accession>
<dbReference type="Proteomes" id="UP001565368">
    <property type="component" value="Unassembled WGS sequence"/>
</dbReference>
<feature type="region of interest" description="Disordered" evidence="1">
    <location>
        <begin position="1"/>
        <end position="27"/>
    </location>
</feature>
<dbReference type="GeneID" id="95987035"/>
<comment type="caution">
    <text evidence="2">The sequence shown here is derived from an EMBL/GenBank/DDBJ whole genome shotgun (WGS) entry which is preliminary data.</text>
</comment>
<evidence type="ECO:0000313" key="3">
    <source>
        <dbReference type="Proteomes" id="UP001565368"/>
    </source>
</evidence>
<dbReference type="RefSeq" id="XP_069209106.1">
    <property type="nucleotide sequence ID" value="XM_069354464.1"/>
</dbReference>
<dbReference type="EMBL" id="JBBXJM010000004">
    <property type="protein sequence ID" value="KAL1409162.1"/>
    <property type="molecule type" value="Genomic_DNA"/>
</dbReference>
<name>A0ABR3Q3Y8_9TREE</name>
<feature type="compositionally biased region" description="Low complexity" evidence="1">
    <location>
        <begin position="16"/>
        <end position="27"/>
    </location>
</feature>